<dbReference type="EC" id="2.7.11.25" evidence="2"/>
<comment type="catalytic activity">
    <reaction evidence="8">
        <text>L-seryl-[protein] + ATP = O-phospho-L-seryl-[protein] + ADP + H(+)</text>
        <dbReference type="Rhea" id="RHEA:17989"/>
        <dbReference type="Rhea" id="RHEA-COMP:9863"/>
        <dbReference type="Rhea" id="RHEA-COMP:11604"/>
        <dbReference type="ChEBI" id="CHEBI:15378"/>
        <dbReference type="ChEBI" id="CHEBI:29999"/>
        <dbReference type="ChEBI" id="CHEBI:30616"/>
        <dbReference type="ChEBI" id="CHEBI:83421"/>
        <dbReference type="ChEBI" id="CHEBI:456216"/>
        <dbReference type="EC" id="2.7.11.25"/>
    </reaction>
</comment>
<evidence type="ECO:0000256" key="1">
    <source>
        <dbReference type="ARBA" id="ARBA00006529"/>
    </source>
</evidence>
<dbReference type="FunCoup" id="A0A7J7DZJ9">
    <property type="interactions" value="3586"/>
</dbReference>
<feature type="region of interest" description="Disordered" evidence="10">
    <location>
        <begin position="1"/>
        <end position="216"/>
    </location>
</feature>
<evidence type="ECO:0000256" key="10">
    <source>
        <dbReference type="SAM" id="MobiDB-lite"/>
    </source>
</evidence>
<evidence type="ECO:0000256" key="9">
    <source>
        <dbReference type="PROSITE-ProRule" id="PRU10141"/>
    </source>
</evidence>
<dbReference type="PROSITE" id="PS00107">
    <property type="entry name" value="PROTEIN_KINASE_ATP"/>
    <property type="match status" value="1"/>
</dbReference>
<dbReference type="Gene3D" id="1.10.510.10">
    <property type="entry name" value="Transferase(Phosphotransferase) domain 1"/>
    <property type="match status" value="1"/>
</dbReference>
<comment type="caution">
    <text evidence="12">The sequence shown here is derived from an EMBL/GenBank/DDBJ whole genome shotgun (WGS) entry which is preliminary data.</text>
</comment>
<organism evidence="12 13">
    <name type="scientific">Tripterygium wilfordii</name>
    <name type="common">Thunder God vine</name>
    <dbReference type="NCBI Taxonomy" id="458696"/>
    <lineage>
        <taxon>Eukaryota</taxon>
        <taxon>Viridiplantae</taxon>
        <taxon>Streptophyta</taxon>
        <taxon>Embryophyta</taxon>
        <taxon>Tracheophyta</taxon>
        <taxon>Spermatophyta</taxon>
        <taxon>Magnoliopsida</taxon>
        <taxon>eudicotyledons</taxon>
        <taxon>Gunneridae</taxon>
        <taxon>Pentapetalae</taxon>
        <taxon>rosids</taxon>
        <taxon>fabids</taxon>
        <taxon>Celastrales</taxon>
        <taxon>Celastraceae</taxon>
        <taxon>Tripterygium</taxon>
    </lineage>
</organism>
<keyword evidence="3" id="KW-0808">Transferase</keyword>
<feature type="binding site" evidence="9">
    <location>
        <position position="250"/>
    </location>
    <ligand>
        <name>ATP</name>
        <dbReference type="ChEBI" id="CHEBI:30616"/>
    </ligand>
</feature>
<dbReference type="InterPro" id="IPR011009">
    <property type="entry name" value="Kinase-like_dom_sf"/>
</dbReference>
<dbReference type="GO" id="GO:0005737">
    <property type="term" value="C:cytoplasm"/>
    <property type="evidence" value="ECO:0007669"/>
    <property type="project" value="TreeGrafter"/>
</dbReference>
<protein>
    <recommendedName>
        <fullName evidence="2">mitogen-activated protein kinase kinase kinase</fullName>
        <ecNumber evidence="2">2.7.11.25</ecNumber>
    </recommendedName>
</protein>
<evidence type="ECO:0000256" key="3">
    <source>
        <dbReference type="ARBA" id="ARBA00022679"/>
    </source>
</evidence>
<dbReference type="PROSITE" id="PS50011">
    <property type="entry name" value="PROTEIN_KINASE_DOM"/>
    <property type="match status" value="1"/>
</dbReference>
<feature type="domain" description="Protein kinase" evidence="11">
    <location>
        <begin position="221"/>
        <end position="477"/>
    </location>
</feature>
<dbReference type="OrthoDB" id="266718at2759"/>
<keyword evidence="5 12" id="KW-0418">Kinase</keyword>
<name>A0A7J7DZJ9_TRIWF</name>
<accession>A0A7J7DZJ9</accession>
<dbReference type="FunFam" id="1.10.510.10:FF:000186">
    <property type="entry name" value="Mitogen-activated protein kinase kinase kinase"/>
    <property type="match status" value="1"/>
</dbReference>
<evidence type="ECO:0000256" key="5">
    <source>
        <dbReference type="ARBA" id="ARBA00022777"/>
    </source>
</evidence>
<evidence type="ECO:0000259" key="11">
    <source>
        <dbReference type="PROSITE" id="PS50011"/>
    </source>
</evidence>
<dbReference type="EMBL" id="JAAARO010000002">
    <property type="protein sequence ID" value="KAF5751795.1"/>
    <property type="molecule type" value="Genomic_DNA"/>
</dbReference>
<evidence type="ECO:0000256" key="4">
    <source>
        <dbReference type="ARBA" id="ARBA00022741"/>
    </source>
</evidence>
<dbReference type="InterPro" id="IPR050538">
    <property type="entry name" value="MAP_kinase_kinase_kinase"/>
</dbReference>
<feature type="compositionally biased region" description="Basic and acidic residues" evidence="10">
    <location>
        <begin position="11"/>
        <end position="22"/>
    </location>
</feature>
<dbReference type="InterPro" id="IPR000719">
    <property type="entry name" value="Prot_kinase_dom"/>
</dbReference>
<evidence type="ECO:0000256" key="6">
    <source>
        <dbReference type="ARBA" id="ARBA00022840"/>
    </source>
</evidence>
<dbReference type="PANTHER" id="PTHR48016:SF8">
    <property type="entry name" value="MITOGEN-ACTIVATED PROTEIN KINASE KINASE KINASE 3"/>
    <property type="match status" value="1"/>
</dbReference>
<evidence type="ECO:0000256" key="7">
    <source>
        <dbReference type="ARBA" id="ARBA00047559"/>
    </source>
</evidence>
<dbReference type="GO" id="GO:0004709">
    <property type="term" value="F:MAP kinase kinase kinase activity"/>
    <property type="evidence" value="ECO:0007669"/>
    <property type="project" value="UniProtKB-EC"/>
</dbReference>
<reference evidence="12 13" key="1">
    <citation type="journal article" date="2020" name="Nat. Commun.">
        <title>Genome of Tripterygium wilfordii and identification of cytochrome P450 involved in triptolide biosynthesis.</title>
        <authorList>
            <person name="Tu L."/>
            <person name="Su P."/>
            <person name="Zhang Z."/>
            <person name="Gao L."/>
            <person name="Wang J."/>
            <person name="Hu T."/>
            <person name="Zhou J."/>
            <person name="Zhang Y."/>
            <person name="Zhao Y."/>
            <person name="Liu Y."/>
            <person name="Song Y."/>
            <person name="Tong Y."/>
            <person name="Lu Y."/>
            <person name="Yang J."/>
            <person name="Xu C."/>
            <person name="Jia M."/>
            <person name="Peters R.J."/>
            <person name="Huang L."/>
            <person name="Gao W."/>
        </authorList>
    </citation>
    <scope>NUCLEOTIDE SEQUENCE [LARGE SCALE GENOMIC DNA]</scope>
    <source>
        <strain evidence="13">cv. XIE 37</strain>
        <tissue evidence="12">Leaf</tissue>
    </source>
</reference>
<evidence type="ECO:0000313" key="13">
    <source>
        <dbReference type="Proteomes" id="UP000593562"/>
    </source>
</evidence>
<gene>
    <name evidence="12" type="ORF">HS088_TW02G00813</name>
</gene>
<keyword evidence="6 9" id="KW-0067">ATP-binding</keyword>
<dbReference type="Pfam" id="PF00069">
    <property type="entry name" value="Pkinase"/>
    <property type="match status" value="1"/>
</dbReference>
<evidence type="ECO:0000313" key="12">
    <source>
        <dbReference type="EMBL" id="KAF5751795.1"/>
    </source>
</evidence>
<keyword evidence="13" id="KW-1185">Reference proteome</keyword>
<sequence length="626" mass="67583">MPAWWPRKSSKSKEETQQKKTDVNNNSSNSSNGKGRKGDKPRSFEEGSRNSPRGSKDYGLAIAGAGGSAGFSGFDSDSVERRGHPLPRPSVSSIQSDHGSVIVSGSGSVSSVSSSESSEDHHVGNDQAIQLGGYRGQGEIKFNTGSRSPGPVSRGATSPTSPLHPRLGGTSLESPTSRLDDGRSQGHPLPLPPGSPTSPSALPTTRSGGVADNAPCSSSKWKKGKLLGRGTFGHVYAGFNSGNGQMCAIKEVRVVSDDKSSKECLKQLNQEINLLNQLSHPNIVRYYGSELGEEALSVYLEYVSGGSIHKLLQEYGAFGEPVIQNYTRQIVSGLAYLHGRNTVHRDIKGANILVDPNGEIKLADFGMAKHITSCSSMLSFKGSPYWMAPEVVMNTNGYSLAVDIWSLGCTILEMATSKPPWSRYEGVAAIFKIGNSKDMPDIPDYLSNDAKNFVKLCLQRDPSARPTAAQLLDHSFIRDQATTGVANRNITREAFPLNFDGSRTPPILELHSHRPSITSDGEYASRPVVTTRVLNNPRDNVRMITSLPVSPCSSPLRQYGPAHKSCFLSPPHPAFPMVGGQSNYNVNDYSAHPMRPNSRYTHDPWFDNSLLKAQTPGASPKSRHIL</sequence>
<comment type="similarity">
    <text evidence="1">Belongs to the protein kinase superfamily. STE Ser/Thr protein kinase family. MAP kinase kinase kinase subfamily.</text>
</comment>
<dbReference type="SMART" id="SM00220">
    <property type="entry name" value="S_TKc"/>
    <property type="match status" value="1"/>
</dbReference>
<dbReference type="AlphaFoldDB" id="A0A7J7DZJ9"/>
<dbReference type="CDD" id="cd06632">
    <property type="entry name" value="STKc_MEKK1_plant"/>
    <property type="match status" value="1"/>
</dbReference>
<feature type="compositionally biased region" description="Low complexity" evidence="10">
    <location>
        <begin position="96"/>
        <end position="116"/>
    </location>
</feature>
<dbReference type="InterPro" id="IPR017441">
    <property type="entry name" value="Protein_kinase_ATP_BS"/>
</dbReference>
<comment type="catalytic activity">
    <reaction evidence="7">
        <text>L-threonyl-[protein] + ATP = O-phospho-L-threonyl-[protein] + ADP + H(+)</text>
        <dbReference type="Rhea" id="RHEA:46608"/>
        <dbReference type="Rhea" id="RHEA-COMP:11060"/>
        <dbReference type="Rhea" id="RHEA-COMP:11605"/>
        <dbReference type="ChEBI" id="CHEBI:15378"/>
        <dbReference type="ChEBI" id="CHEBI:30013"/>
        <dbReference type="ChEBI" id="CHEBI:30616"/>
        <dbReference type="ChEBI" id="CHEBI:61977"/>
        <dbReference type="ChEBI" id="CHEBI:456216"/>
        <dbReference type="EC" id="2.7.11.25"/>
    </reaction>
</comment>
<keyword evidence="4 9" id="KW-0547">Nucleotide-binding</keyword>
<dbReference type="InParanoid" id="A0A7J7DZJ9"/>
<dbReference type="PANTHER" id="PTHR48016">
    <property type="entry name" value="MAP KINASE KINASE KINASE SSK2-RELATED-RELATED"/>
    <property type="match status" value="1"/>
</dbReference>
<dbReference type="Proteomes" id="UP000593562">
    <property type="component" value="Unassembled WGS sequence"/>
</dbReference>
<dbReference type="SUPFAM" id="SSF56112">
    <property type="entry name" value="Protein kinase-like (PK-like)"/>
    <property type="match status" value="1"/>
</dbReference>
<feature type="compositionally biased region" description="Basic and acidic residues" evidence="10">
    <location>
        <begin position="36"/>
        <end position="48"/>
    </location>
</feature>
<evidence type="ECO:0000256" key="2">
    <source>
        <dbReference type="ARBA" id="ARBA00012406"/>
    </source>
</evidence>
<proteinExistence type="inferred from homology"/>
<dbReference type="GO" id="GO:0005524">
    <property type="term" value="F:ATP binding"/>
    <property type="evidence" value="ECO:0007669"/>
    <property type="project" value="UniProtKB-UniRule"/>
</dbReference>
<evidence type="ECO:0000256" key="8">
    <source>
        <dbReference type="ARBA" id="ARBA00048329"/>
    </source>
</evidence>